<dbReference type="PANTHER" id="PTHR43133">
    <property type="entry name" value="RNA POLYMERASE ECF-TYPE SIGMA FACTO"/>
    <property type="match status" value="1"/>
</dbReference>
<dbReference type="GO" id="GO:0016987">
    <property type="term" value="F:sigma factor activity"/>
    <property type="evidence" value="ECO:0007669"/>
    <property type="project" value="UniProtKB-KW"/>
</dbReference>
<dbReference type="InterPro" id="IPR036388">
    <property type="entry name" value="WH-like_DNA-bd_sf"/>
</dbReference>
<dbReference type="KEGG" id="smaa:IT774_11550"/>
<dbReference type="PROSITE" id="PS01063">
    <property type="entry name" value="SIGMA70_ECF"/>
    <property type="match status" value="1"/>
</dbReference>
<dbReference type="InterPro" id="IPR013249">
    <property type="entry name" value="RNA_pol_sigma70_r4_t2"/>
</dbReference>
<keyword evidence="4 6" id="KW-0238">DNA-binding</keyword>
<dbReference type="InterPro" id="IPR013324">
    <property type="entry name" value="RNA_pol_sigma_r3/r4-like"/>
</dbReference>
<evidence type="ECO:0000256" key="2">
    <source>
        <dbReference type="ARBA" id="ARBA00023015"/>
    </source>
</evidence>
<evidence type="ECO:0000256" key="3">
    <source>
        <dbReference type="ARBA" id="ARBA00023082"/>
    </source>
</evidence>
<dbReference type="Pfam" id="PF04542">
    <property type="entry name" value="Sigma70_r2"/>
    <property type="match status" value="1"/>
</dbReference>
<dbReference type="InterPro" id="IPR014284">
    <property type="entry name" value="RNA_pol_sigma-70_dom"/>
</dbReference>
<keyword evidence="5 6" id="KW-0804">Transcription</keyword>
<dbReference type="InterPro" id="IPR007627">
    <property type="entry name" value="RNA_pol_sigma70_r2"/>
</dbReference>
<dbReference type="PANTHER" id="PTHR43133:SF51">
    <property type="entry name" value="RNA POLYMERASE SIGMA FACTOR"/>
    <property type="match status" value="1"/>
</dbReference>
<proteinExistence type="inferred from homology"/>
<evidence type="ECO:0000259" key="8">
    <source>
        <dbReference type="Pfam" id="PF08281"/>
    </source>
</evidence>
<dbReference type="InterPro" id="IPR039425">
    <property type="entry name" value="RNA_pol_sigma-70-like"/>
</dbReference>
<dbReference type="Gene3D" id="1.10.10.10">
    <property type="entry name" value="Winged helix-like DNA-binding domain superfamily/Winged helix DNA-binding domain"/>
    <property type="match status" value="1"/>
</dbReference>
<gene>
    <name evidence="9" type="ORF">IT774_11550</name>
</gene>
<protein>
    <recommendedName>
        <fullName evidence="6">RNA polymerase sigma factor</fullName>
    </recommendedName>
</protein>
<dbReference type="NCBIfam" id="NF009170">
    <property type="entry name" value="PRK12517.1"/>
    <property type="match status" value="1"/>
</dbReference>
<dbReference type="SUPFAM" id="SSF88659">
    <property type="entry name" value="Sigma3 and sigma4 domains of RNA polymerase sigma factors"/>
    <property type="match status" value="1"/>
</dbReference>
<evidence type="ECO:0000256" key="1">
    <source>
        <dbReference type="ARBA" id="ARBA00010641"/>
    </source>
</evidence>
<reference evidence="9 10" key="1">
    <citation type="submission" date="2020-11" db="EMBL/GenBank/DDBJ databases">
        <title>Complete genome sequence for Salinimonas sp. strain G2-b.</title>
        <authorList>
            <person name="Park S.-J."/>
        </authorList>
    </citation>
    <scope>NUCLEOTIDE SEQUENCE [LARGE SCALE GENOMIC DNA]</scope>
    <source>
        <strain evidence="9 10">G2-b</strain>
    </source>
</reference>
<dbReference type="Proteomes" id="UP000595095">
    <property type="component" value="Chromosome"/>
</dbReference>
<keyword evidence="3 6" id="KW-0731">Sigma factor</keyword>
<dbReference type="EMBL" id="CP064795">
    <property type="protein sequence ID" value="QPG07211.1"/>
    <property type="molecule type" value="Genomic_DNA"/>
</dbReference>
<feature type="domain" description="RNA polymerase sigma factor 70 region 4 type 2" evidence="8">
    <location>
        <begin position="118"/>
        <end position="170"/>
    </location>
</feature>
<keyword evidence="2 6" id="KW-0805">Transcription regulation</keyword>
<accession>A0A7S9E0A5</accession>
<feature type="domain" description="RNA polymerase sigma-70 region 2" evidence="7">
    <location>
        <begin position="27"/>
        <end position="93"/>
    </location>
</feature>
<organism evidence="9 10">
    <name type="scientific">Salinimonas marina</name>
    <dbReference type="NCBI Taxonomy" id="2785918"/>
    <lineage>
        <taxon>Bacteria</taxon>
        <taxon>Pseudomonadati</taxon>
        <taxon>Pseudomonadota</taxon>
        <taxon>Gammaproteobacteria</taxon>
        <taxon>Alteromonadales</taxon>
        <taxon>Alteromonadaceae</taxon>
        <taxon>Alteromonas/Salinimonas group</taxon>
        <taxon>Salinimonas</taxon>
    </lineage>
</organism>
<comment type="similarity">
    <text evidence="1 6">Belongs to the sigma-70 factor family. ECF subfamily.</text>
</comment>
<dbReference type="SUPFAM" id="SSF88946">
    <property type="entry name" value="Sigma2 domain of RNA polymerase sigma factors"/>
    <property type="match status" value="1"/>
</dbReference>
<evidence type="ECO:0000313" key="10">
    <source>
        <dbReference type="Proteomes" id="UP000595095"/>
    </source>
</evidence>
<keyword evidence="10" id="KW-1185">Reference proteome</keyword>
<evidence type="ECO:0000259" key="7">
    <source>
        <dbReference type="Pfam" id="PF04542"/>
    </source>
</evidence>
<dbReference type="AlphaFoldDB" id="A0A7S9E0A5"/>
<dbReference type="NCBIfam" id="TIGR02937">
    <property type="entry name" value="sigma70-ECF"/>
    <property type="match status" value="1"/>
</dbReference>
<name>A0A7S9E0A5_9ALTE</name>
<dbReference type="InterPro" id="IPR013325">
    <property type="entry name" value="RNA_pol_sigma_r2"/>
</dbReference>
<dbReference type="Gene3D" id="1.10.1740.10">
    <property type="match status" value="1"/>
</dbReference>
<sequence>MFRSRNKLSAPRVLSDMKQKQKRYEALVHAFHADIYRYAYYLAKDKSVAEDIAQETFLRAWRSLDALKDEKAAKSWLITIVRRENARRFEKKQLDIVEYDEAALVDETCFAESSVHQNEIHRLLAGLSLEYREPLILQLIFGYSGDEIAAQLDLNKNTVMTRLFRARNQLKDTLSKQPEVRGHRNG</sequence>
<evidence type="ECO:0000256" key="5">
    <source>
        <dbReference type="ARBA" id="ARBA00023163"/>
    </source>
</evidence>
<dbReference type="GO" id="GO:0003677">
    <property type="term" value="F:DNA binding"/>
    <property type="evidence" value="ECO:0007669"/>
    <property type="project" value="UniProtKB-KW"/>
</dbReference>
<dbReference type="Pfam" id="PF08281">
    <property type="entry name" value="Sigma70_r4_2"/>
    <property type="match status" value="1"/>
</dbReference>
<evidence type="ECO:0000313" key="9">
    <source>
        <dbReference type="EMBL" id="QPG07211.1"/>
    </source>
</evidence>
<evidence type="ECO:0000256" key="6">
    <source>
        <dbReference type="RuleBase" id="RU000716"/>
    </source>
</evidence>
<dbReference type="GO" id="GO:0006352">
    <property type="term" value="P:DNA-templated transcription initiation"/>
    <property type="evidence" value="ECO:0007669"/>
    <property type="project" value="InterPro"/>
</dbReference>
<dbReference type="InterPro" id="IPR000838">
    <property type="entry name" value="RNA_pol_sigma70_ECF_CS"/>
</dbReference>
<evidence type="ECO:0000256" key="4">
    <source>
        <dbReference type="ARBA" id="ARBA00023125"/>
    </source>
</evidence>